<evidence type="ECO:0000313" key="13">
    <source>
        <dbReference type="Proteomes" id="UP000549590"/>
    </source>
</evidence>
<dbReference type="InterPro" id="IPR004358">
    <property type="entry name" value="Sig_transdc_His_kin-like_C"/>
</dbReference>
<dbReference type="PANTHER" id="PTHR44936">
    <property type="entry name" value="SENSOR PROTEIN CREC"/>
    <property type="match status" value="1"/>
</dbReference>
<dbReference type="Gene3D" id="3.30.565.10">
    <property type="entry name" value="Histidine kinase-like ATPase, C-terminal domain"/>
    <property type="match status" value="1"/>
</dbReference>
<evidence type="ECO:0000256" key="9">
    <source>
        <dbReference type="ARBA" id="ARBA00022840"/>
    </source>
</evidence>
<dbReference type="SUPFAM" id="SSF47384">
    <property type="entry name" value="Homodimeric domain of signal transducing histidine kinase"/>
    <property type="match status" value="1"/>
</dbReference>
<sequence>MGKLFTSLYLYIIVSLFVVSGVIEQLWPYEESQQQVFLDDEFGQSLWLLSQTPNGLKKLKHNFESKVIERRDLILPQKQQSQLNQNHYLYLYDKQQRIVWYVDLGNDSLLQVGPVGVLTQESSSVWPYLLLLIIVGIPVGLWSFLLWRDFAKLRKACEAVEGLQDFQLNDSSKSFFLPITDTLKVMQQRIEFLLSAQQELTSSVSHEFRTPLARLKFAIVMLQEQMLDVKGEKYLTNMQTDISELESLVSEMLEYARLDSQQPSLQPINCDLAGLVKTTVEKLNFEARTTLSVNLPEHLNYYCDSHFMARVFQNLIGNALKYTHKKVKISLLQETKHIVLIVEDDGEGIAPAERENVFKPFTRLDKSRGKDTGGFGFGLGLAIVAKIVSWHQGECKAESSSLGGAKFIVYLPLKFKT</sequence>
<dbReference type="GO" id="GO:0005886">
    <property type="term" value="C:plasma membrane"/>
    <property type="evidence" value="ECO:0007669"/>
    <property type="project" value="UniProtKB-SubCell"/>
</dbReference>
<evidence type="ECO:0000256" key="8">
    <source>
        <dbReference type="ARBA" id="ARBA00022777"/>
    </source>
</evidence>
<comment type="catalytic activity">
    <reaction evidence="1">
        <text>ATP + protein L-histidine = ADP + protein N-phospho-L-histidine.</text>
        <dbReference type="EC" id="2.7.13.3"/>
    </reaction>
</comment>
<gene>
    <name evidence="12" type="ORF">HHE94_11560</name>
</gene>
<evidence type="ECO:0000256" key="4">
    <source>
        <dbReference type="ARBA" id="ARBA00022475"/>
    </source>
</evidence>
<dbReference type="Gene3D" id="1.10.287.130">
    <property type="match status" value="1"/>
</dbReference>
<dbReference type="InterPro" id="IPR003661">
    <property type="entry name" value="HisK_dim/P_dom"/>
</dbReference>
<keyword evidence="10" id="KW-1133">Transmembrane helix</keyword>
<dbReference type="SMART" id="SM00388">
    <property type="entry name" value="HisKA"/>
    <property type="match status" value="1"/>
</dbReference>
<keyword evidence="7" id="KW-0547">Nucleotide-binding</keyword>
<keyword evidence="4" id="KW-1003">Cell membrane</keyword>
<keyword evidence="5" id="KW-0597">Phosphoprotein</keyword>
<dbReference type="AlphaFoldDB" id="A0AAP7CM97"/>
<dbReference type="PRINTS" id="PR00344">
    <property type="entry name" value="BCTRLSENSOR"/>
</dbReference>
<feature type="transmembrane region" description="Helical" evidence="10">
    <location>
        <begin position="7"/>
        <end position="27"/>
    </location>
</feature>
<dbReference type="PROSITE" id="PS50109">
    <property type="entry name" value="HIS_KIN"/>
    <property type="match status" value="1"/>
</dbReference>
<evidence type="ECO:0000256" key="3">
    <source>
        <dbReference type="ARBA" id="ARBA00012438"/>
    </source>
</evidence>
<comment type="subcellular location">
    <subcellularLocation>
        <location evidence="2">Cell membrane</location>
        <topology evidence="2">Multi-pass membrane protein</topology>
    </subcellularLocation>
</comment>
<dbReference type="GO" id="GO:0000155">
    <property type="term" value="F:phosphorelay sensor kinase activity"/>
    <property type="evidence" value="ECO:0007669"/>
    <property type="project" value="InterPro"/>
</dbReference>
<organism evidence="12 13">
    <name type="scientific">Pseudoalteromonas arctica</name>
    <dbReference type="NCBI Taxonomy" id="394751"/>
    <lineage>
        <taxon>Bacteria</taxon>
        <taxon>Pseudomonadati</taxon>
        <taxon>Pseudomonadota</taxon>
        <taxon>Gammaproteobacteria</taxon>
        <taxon>Alteromonadales</taxon>
        <taxon>Pseudoalteromonadaceae</taxon>
        <taxon>Pseudoalteromonas</taxon>
    </lineage>
</organism>
<dbReference type="SUPFAM" id="SSF55874">
    <property type="entry name" value="ATPase domain of HSP90 chaperone/DNA topoisomerase II/histidine kinase"/>
    <property type="match status" value="1"/>
</dbReference>
<comment type="caution">
    <text evidence="12">The sequence shown here is derived from an EMBL/GenBank/DDBJ whole genome shotgun (WGS) entry which is preliminary data.</text>
</comment>
<dbReference type="GO" id="GO:0005524">
    <property type="term" value="F:ATP binding"/>
    <property type="evidence" value="ECO:0007669"/>
    <property type="project" value="UniProtKB-KW"/>
</dbReference>
<evidence type="ECO:0000256" key="7">
    <source>
        <dbReference type="ARBA" id="ARBA00022741"/>
    </source>
</evidence>
<dbReference type="Pfam" id="PF02518">
    <property type="entry name" value="HATPase_c"/>
    <property type="match status" value="1"/>
</dbReference>
<evidence type="ECO:0000313" key="12">
    <source>
        <dbReference type="EMBL" id="NMP03336.1"/>
    </source>
</evidence>
<feature type="transmembrane region" description="Helical" evidence="10">
    <location>
        <begin position="125"/>
        <end position="147"/>
    </location>
</feature>
<evidence type="ECO:0000256" key="5">
    <source>
        <dbReference type="ARBA" id="ARBA00022553"/>
    </source>
</evidence>
<dbReference type="InterPro" id="IPR036890">
    <property type="entry name" value="HATPase_C_sf"/>
</dbReference>
<dbReference type="SMART" id="SM00387">
    <property type="entry name" value="HATPase_c"/>
    <property type="match status" value="1"/>
</dbReference>
<keyword evidence="10" id="KW-0812">Transmembrane</keyword>
<proteinExistence type="predicted"/>
<dbReference type="InterPro" id="IPR050980">
    <property type="entry name" value="2C_sensor_his_kinase"/>
</dbReference>
<name>A0AAP7CM97_9GAMM</name>
<evidence type="ECO:0000256" key="1">
    <source>
        <dbReference type="ARBA" id="ARBA00000085"/>
    </source>
</evidence>
<dbReference type="InterPro" id="IPR036097">
    <property type="entry name" value="HisK_dim/P_sf"/>
</dbReference>
<dbReference type="CDD" id="cd00082">
    <property type="entry name" value="HisKA"/>
    <property type="match status" value="1"/>
</dbReference>
<reference evidence="12 13" key="1">
    <citation type="submission" date="2020-04" db="EMBL/GenBank/DDBJ databases">
        <title>Genome sequencing and assembly of Pseudoalteromonas arctica.</title>
        <authorList>
            <person name="Cook G.M."/>
        </authorList>
    </citation>
    <scope>NUCLEOTIDE SEQUENCE [LARGE SCALE GENOMIC DNA]</scope>
    <source>
        <strain evidence="12 13">NEC-BIFX-2020_001</strain>
    </source>
</reference>
<dbReference type="InterPro" id="IPR003594">
    <property type="entry name" value="HATPase_dom"/>
</dbReference>
<keyword evidence="6" id="KW-0808">Transferase</keyword>
<accession>A0AAP7CM97</accession>
<keyword evidence="9" id="KW-0067">ATP-binding</keyword>
<dbReference type="InterPro" id="IPR005467">
    <property type="entry name" value="His_kinase_dom"/>
</dbReference>
<dbReference type="Proteomes" id="UP000549590">
    <property type="component" value="Unassembled WGS sequence"/>
</dbReference>
<feature type="domain" description="Histidine kinase" evidence="11">
    <location>
        <begin position="203"/>
        <end position="415"/>
    </location>
</feature>
<keyword evidence="8 12" id="KW-0418">Kinase</keyword>
<protein>
    <recommendedName>
        <fullName evidence="3">histidine kinase</fullName>
        <ecNumber evidence="3">2.7.13.3</ecNumber>
    </recommendedName>
</protein>
<evidence type="ECO:0000256" key="10">
    <source>
        <dbReference type="SAM" id="Phobius"/>
    </source>
</evidence>
<dbReference type="PANTHER" id="PTHR44936:SF10">
    <property type="entry name" value="SENSOR PROTEIN RSTB"/>
    <property type="match status" value="1"/>
</dbReference>
<evidence type="ECO:0000256" key="6">
    <source>
        <dbReference type="ARBA" id="ARBA00022679"/>
    </source>
</evidence>
<dbReference type="EC" id="2.7.13.3" evidence="3"/>
<evidence type="ECO:0000256" key="2">
    <source>
        <dbReference type="ARBA" id="ARBA00004651"/>
    </source>
</evidence>
<dbReference type="EMBL" id="JABBYB010000006">
    <property type="protein sequence ID" value="NMP03336.1"/>
    <property type="molecule type" value="Genomic_DNA"/>
</dbReference>
<evidence type="ECO:0000259" key="11">
    <source>
        <dbReference type="PROSITE" id="PS50109"/>
    </source>
</evidence>
<keyword evidence="10" id="KW-0472">Membrane</keyword>
<dbReference type="Pfam" id="PF00512">
    <property type="entry name" value="HisKA"/>
    <property type="match status" value="1"/>
</dbReference>
<dbReference type="RefSeq" id="WP_169044466.1">
    <property type="nucleotide sequence ID" value="NZ_JABBYB010000006.1"/>
</dbReference>